<proteinExistence type="predicted"/>
<feature type="region of interest" description="Disordered" evidence="1">
    <location>
        <begin position="156"/>
        <end position="218"/>
    </location>
</feature>
<organism evidence="2 3">
    <name type="scientific">Aureobasidium pullulans</name>
    <name type="common">Black yeast</name>
    <name type="synonym">Pullularia pullulans</name>
    <dbReference type="NCBI Taxonomy" id="5580"/>
    <lineage>
        <taxon>Eukaryota</taxon>
        <taxon>Fungi</taxon>
        <taxon>Dikarya</taxon>
        <taxon>Ascomycota</taxon>
        <taxon>Pezizomycotina</taxon>
        <taxon>Dothideomycetes</taxon>
        <taxon>Dothideomycetidae</taxon>
        <taxon>Dothideales</taxon>
        <taxon>Saccotheciaceae</taxon>
        <taxon>Aureobasidium</taxon>
    </lineage>
</organism>
<feature type="compositionally biased region" description="Low complexity" evidence="1">
    <location>
        <begin position="206"/>
        <end position="218"/>
    </location>
</feature>
<evidence type="ECO:0000313" key="2">
    <source>
        <dbReference type="EMBL" id="THY66534.1"/>
    </source>
</evidence>
<dbReference type="EMBL" id="QZBJ01000249">
    <property type="protein sequence ID" value="THY66534.1"/>
    <property type="molecule type" value="Genomic_DNA"/>
</dbReference>
<accession>A0AB38LHL9</accession>
<gene>
    <name evidence="2" type="ORF">D6C94_10774</name>
</gene>
<protein>
    <submittedName>
        <fullName evidence="2">Uncharacterized protein</fullName>
    </submittedName>
</protein>
<sequence>MRLVIIIKLARYFFVPSFLYVAATLRTRVVPIREVCFSLRFPRASTTNRYVDDYSFYAGPLIKCPYCATTKHAYVPLDDYSAKAFNRLVRCRRILDAFIAVRASRRLKARVAYERAYFLRYLDAAEYDPNSRISNVRLRKDADKVKRSPLAVAAFREEPTVAAAPNDSNDDKDGEDSYRRNDSESSSDSEGNDAPGPNSAASGPNSATSAVAVTATSS</sequence>
<comment type="caution">
    <text evidence="2">The sequence shown here is derived from an EMBL/GenBank/DDBJ whole genome shotgun (WGS) entry which is preliminary data.</text>
</comment>
<evidence type="ECO:0000313" key="3">
    <source>
        <dbReference type="Proteomes" id="UP000305064"/>
    </source>
</evidence>
<dbReference type="Proteomes" id="UP000305064">
    <property type="component" value="Unassembled WGS sequence"/>
</dbReference>
<reference evidence="2 3" key="1">
    <citation type="submission" date="2018-10" db="EMBL/GenBank/DDBJ databases">
        <title>Fifty Aureobasidium pullulans genomes reveal a recombining polyextremotolerant generalist.</title>
        <authorList>
            <person name="Gostincar C."/>
            <person name="Turk M."/>
            <person name="Zajc J."/>
            <person name="Gunde-Cimerman N."/>
        </authorList>
    </citation>
    <scope>NUCLEOTIDE SEQUENCE [LARGE SCALE GENOMIC DNA]</scope>
    <source>
        <strain evidence="2 3">EXF-4256</strain>
    </source>
</reference>
<feature type="compositionally biased region" description="Basic and acidic residues" evidence="1">
    <location>
        <begin position="169"/>
        <end position="183"/>
    </location>
</feature>
<name>A0AB38LHL9_AURPU</name>
<evidence type="ECO:0000256" key="1">
    <source>
        <dbReference type="SAM" id="MobiDB-lite"/>
    </source>
</evidence>
<dbReference type="AlphaFoldDB" id="A0AB38LHL9"/>